<dbReference type="PANTHER" id="PTHR10625:SF31">
    <property type="entry name" value="HISTONE DEACETYLASE DOMAIN-CONTAINING PROTEIN"/>
    <property type="match status" value="1"/>
</dbReference>
<dbReference type="EMBL" id="QUTD01002294">
    <property type="protein sequence ID" value="RHY76316.1"/>
    <property type="molecule type" value="Genomic_DNA"/>
</dbReference>
<evidence type="ECO:0000313" key="3">
    <source>
        <dbReference type="EMBL" id="RHY53637.1"/>
    </source>
</evidence>
<reference evidence="5 6" key="1">
    <citation type="submission" date="2018-08" db="EMBL/GenBank/DDBJ databases">
        <title>Aphanomyces genome sequencing and annotation.</title>
        <authorList>
            <person name="Minardi D."/>
            <person name="Oidtmann B."/>
            <person name="Van Der Giezen M."/>
            <person name="Studholme D.J."/>
        </authorList>
    </citation>
    <scope>NUCLEOTIDE SEQUENCE [LARGE SCALE GENOMIC DNA]</scope>
    <source>
        <strain evidence="4 6">D2</strain>
        <strain evidence="3 5">SA</strain>
    </source>
</reference>
<accession>A0A397CVX8</accession>
<dbReference type="EMBL" id="QUTC01006162">
    <property type="protein sequence ID" value="RHY53637.1"/>
    <property type="molecule type" value="Genomic_DNA"/>
</dbReference>
<dbReference type="InterPro" id="IPR023696">
    <property type="entry name" value="Ureohydrolase_dom_sf"/>
</dbReference>
<dbReference type="Pfam" id="PF00850">
    <property type="entry name" value="Hist_deacetyl"/>
    <property type="match status" value="1"/>
</dbReference>
<dbReference type="InterPro" id="IPR023801">
    <property type="entry name" value="His_deacetylse_dom"/>
</dbReference>
<sequence length="417" mass="45289">MVRPSGLVLALGAVAVTIVALSISKLFSKDDGSSFEEDDESAEETNTSGSPVTKKQLVRYLNEVAETIEGIVAQLPDLAKMVMEEANALGQYVPEDQVQTILAQRLSEAVRMAEASVRVSLYPIQNAQCIHTHKYSLAELDIKHAVHDMHTDPDVRRAIENFQRVIENSPLGQAPPVEAAVDVPSHVTAEYTLTAMSAVLDGVGRAMEEALAEAKAAGLRDVTADAHMWQDAYVEKSTAYTAELHALYRVSEPILNAAVAKYKDNASFQAKLQTLLGKHQENLVPNGEDAGDWAQFSPGANETCLLVGGVLALVDDVVVDRYVACGYALVRPPGHDALQDMGFGNFNSIAITEHYLLQTCPSSIRKVAIVDYDVCHGNGTEVAFEDDNCVLFVSIHQANNYSTRTHARTVSQFFAMN</sequence>
<dbReference type="VEuPathDB" id="FungiDB:H257_11454"/>
<dbReference type="PANTHER" id="PTHR10625">
    <property type="entry name" value="HISTONE DEACETYLASE HDAC1-RELATED"/>
    <property type="match status" value="1"/>
</dbReference>
<dbReference type="Proteomes" id="UP000265716">
    <property type="component" value="Unassembled WGS sequence"/>
</dbReference>
<dbReference type="AlphaFoldDB" id="A0A397CVX8"/>
<evidence type="ECO:0000313" key="6">
    <source>
        <dbReference type="Proteomes" id="UP000266643"/>
    </source>
</evidence>
<feature type="domain" description="Histone deacetylase" evidence="2">
    <location>
        <begin position="291"/>
        <end position="400"/>
    </location>
</feature>
<feature type="region of interest" description="Disordered" evidence="1">
    <location>
        <begin position="29"/>
        <end position="51"/>
    </location>
</feature>
<protein>
    <recommendedName>
        <fullName evidence="2">Histone deacetylase domain-containing protein</fullName>
    </recommendedName>
</protein>
<comment type="caution">
    <text evidence="3">The sequence shown here is derived from an EMBL/GenBank/DDBJ whole genome shotgun (WGS) entry which is preliminary data.</text>
</comment>
<dbReference type="Gene3D" id="3.40.800.20">
    <property type="entry name" value="Histone deacetylase domain"/>
    <property type="match status" value="1"/>
</dbReference>
<evidence type="ECO:0000259" key="2">
    <source>
        <dbReference type="Pfam" id="PF00850"/>
    </source>
</evidence>
<proteinExistence type="predicted"/>
<feature type="compositionally biased region" description="Acidic residues" evidence="1">
    <location>
        <begin position="33"/>
        <end position="43"/>
    </location>
</feature>
<evidence type="ECO:0000313" key="5">
    <source>
        <dbReference type="Proteomes" id="UP000265716"/>
    </source>
</evidence>
<dbReference type="GO" id="GO:0040029">
    <property type="term" value="P:epigenetic regulation of gene expression"/>
    <property type="evidence" value="ECO:0007669"/>
    <property type="project" value="TreeGrafter"/>
</dbReference>
<dbReference type="SUPFAM" id="SSF52768">
    <property type="entry name" value="Arginase/deacetylase"/>
    <property type="match status" value="1"/>
</dbReference>
<dbReference type="InterPro" id="IPR037138">
    <property type="entry name" value="His_deacetylse_dom_sf"/>
</dbReference>
<dbReference type="GO" id="GO:0005737">
    <property type="term" value="C:cytoplasm"/>
    <property type="evidence" value="ECO:0007669"/>
    <property type="project" value="TreeGrafter"/>
</dbReference>
<gene>
    <name evidence="4" type="ORF">DYB30_000366</name>
    <name evidence="3" type="ORF">DYB38_000089</name>
</gene>
<dbReference type="Proteomes" id="UP000266643">
    <property type="component" value="Unassembled WGS sequence"/>
</dbReference>
<evidence type="ECO:0000313" key="4">
    <source>
        <dbReference type="EMBL" id="RHY76316.1"/>
    </source>
</evidence>
<dbReference type="GO" id="GO:0004407">
    <property type="term" value="F:histone deacetylase activity"/>
    <property type="evidence" value="ECO:0007669"/>
    <property type="project" value="TreeGrafter"/>
</dbReference>
<dbReference type="GO" id="GO:0000118">
    <property type="term" value="C:histone deacetylase complex"/>
    <property type="evidence" value="ECO:0007669"/>
    <property type="project" value="TreeGrafter"/>
</dbReference>
<organism evidence="3 5">
    <name type="scientific">Aphanomyces astaci</name>
    <name type="common">Crayfish plague agent</name>
    <dbReference type="NCBI Taxonomy" id="112090"/>
    <lineage>
        <taxon>Eukaryota</taxon>
        <taxon>Sar</taxon>
        <taxon>Stramenopiles</taxon>
        <taxon>Oomycota</taxon>
        <taxon>Saprolegniomycetes</taxon>
        <taxon>Saprolegniales</taxon>
        <taxon>Verrucalvaceae</taxon>
        <taxon>Aphanomyces</taxon>
    </lineage>
</organism>
<name>A0A397CVX8_APHAT</name>
<evidence type="ECO:0000256" key="1">
    <source>
        <dbReference type="SAM" id="MobiDB-lite"/>
    </source>
</evidence>